<organism evidence="1 2">
    <name type="scientific">Naumannella halotolerans</name>
    <dbReference type="NCBI Taxonomy" id="993414"/>
    <lineage>
        <taxon>Bacteria</taxon>
        <taxon>Bacillati</taxon>
        <taxon>Actinomycetota</taxon>
        <taxon>Actinomycetes</taxon>
        <taxon>Propionibacteriales</taxon>
        <taxon>Propionibacteriaceae</taxon>
        <taxon>Naumannella</taxon>
    </lineage>
</organism>
<reference evidence="1 2" key="1">
    <citation type="submission" date="2019-03" db="EMBL/GenBank/DDBJ databases">
        <title>Genomic Encyclopedia of Archaeal and Bacterial Type Strains, Phase II (KMG-II): from individual species to whole genera.</title>
        <authorList>
            <person name="Goeker M."/>
        </authorList>
    </citation>
    <scope>NUCLEOTIDE SEQUENCE [LARGE SCALE GENOMIC DNA]</scope>
    <source>
        <strain evidence="1 2">DSM 24323</strain>
    </source>
</reference>
<sequence>MDEYFRLLRQGHVLELTVDAQLGDLSVIVSQSCDVVQPKREFLQVAPLVEINNKAVRRGAMKKENPRFPVVTTEERILFADLAQIRSLPKTEVEDVRVLHDLSITDTRDARDFGLAVGRWFGRFAVPDKVQPWLAPVQTLIREKHDSPDSPLGKILQRVAEVRIEAVDWDTTPVELTLHVIAKAGSVPTIPDDADLSRIGSMPSDLTKVCEAILSERDPIRQAMLWGTFAESLADKCAPKGQYKGDPEVTGAVLSVSGELSSDDEFPLSRARRSEQLDVDFLSDPTPY</sequence>
<dbReference type="OrthoDB" id="4544649at2"/>
<accession>A0A4R7J2I3</accession>
<comment type="caution">
    <text evidence="1">The sequence shown here is derived from an EMBL/GenBank/DDBJ whole genome shotgun (WGS) entry which is preliminary data.</text>
</comment>
<dbReference type="AlphaFoldDB" id="A0A4R7J2I3"/>
<dbReference type="RefSeq" id="WP_133755525.1">
    <property type="nucleotide sequence ID" value="NZ_SOAW01000002.1"/>
</dbReference>
<protein>
    <submittedName>
        <fullName evidence="1">Uncharacterized protein</fullName>
    </submittedName>
</protein>
<gene>
    <name evidence="1" type="ORF">CLV29_2639</name>
</gene>
<evidence type="ECO:0000313" key="1">
    <source>
        <dbReference type="EMBL" id="TDT31225.1"/>
    </source>
</evidence>
<proteinExistence type="predicted"/>
<dbReference type="Proteomes" id="UP000295371">
    <property type="component" value="Unassembled WGS sequence"/>
</dbReference>
<dbReference type="EMBL" id="SOAW01000002">
    <property type="protein sequence ID" value="TDT31225.1"/>
    <property type="molecule type" value="Genomic_DNA"/>
</dbReference>
<keyword evidence="2" id="KW-1185">Reference proteome</keyword>
<evidence type="ECO:0000313" key="2">
    <source>
        <dbReference type="Proteomes" id="UP000295371"/>
    </source>
</evidence>
<name>A0A4R7J2I3_9ACTN</name>